<dbReference type="AlphaFoldDB" id="A0A318I7E7"/>
<evidence type="ECO:0000256" key="4">
    <source>
        <dbReference type="ARBA" id="ARBA00022642"/>
    </source>
</evidence>
<comment type="similarity">
    <text evidence="3 11">Belongs to the NadD family.</text>
</comment>
<dbReference type="SUPFAM" id="SSF52374">
    <property type="entry name" value="Nucleotidylyl transferase"/>
    <property type="match status" value="1"/>
</dbReference>
<reference evidence="13 14" key="1">
    <citation type="submission" date="2018-05" db="EMBL/GenBank/DDBJ databases">
        <title>Genomic Encyclopedia of Type Strains, Phase I: the one thousand microbial genomes (KMG-I) project.</title>
        <authorList>
            <person name="Kyrpides N."/>
        </authorList>
    </citation>
    <scope>NUCLEOTIDE SEQUENCE [LARGE SCALE GENOMIC DNA]</scope>
    <source>
        <strain evidence="13 14">DSM 15611</strain>
    </source>
</reference>
<keyword evidence="5 11" id="KW-0808">Transferase</keyword>
<organism evidence="13 14">
    <name type="scientific">Hoylesella shahii DSM 15611 = JCM 12083</name>
    <dbReference type="NCBI Taxonomy" id="1122991"/>
    <lineage>
        <taxon>Bacteria</taxon>
        <taxon>Pseudomonadati</taxon>
        <taxon>Bacteroidota</taxon>
        <taxon>Bacteroidia</taxon>
        <taxon>Bacteroidales</taxon>
        <taxon>Prevotellaceae</taxon>
        <taxon>Hoylesella</taxon>
    </lineage>
</organism>
<evidence type="ECO:0000256" key="10">
    <source>
        <dbReference type="ARBA" id="ARBA00048721"/>
    </source>
</evidence>
<dbReference type="InterPro" id="IPR004821">
    <property type="entry name" value="Cyt_trans-like"/>
</dbReference>
<dbReference type="Pfam" id="PF01467">
    <property type="entry name" value="CTP_transf_like"/>
    <property type="match status" value="1"/>
</dbReference>
<evidence type="ECO:0000313" key="14">
    <source>
        <dbReference type="Proteomes" id="UP000248314"/>
    </source>
</evidence>
<dbReference type="InterPro" id="IPR014729">
    <property type="entry name" value="Rossmann-like_a/b/a_fold"/>
</dbReference>
<evidence type="ECO:0000256" key="8">
    <source>
        <dbReference type="ARBA" id="ARBA00022840"/>
    </source>
</evidence>
<sequence>MIRTGFYGGSFNPIHNGHIALAQQFLDDMNLDEVWFVVSPQNPFKRNANDLMADKERLEIVRAAIAYEPRFYATDYELHLPTPSYTWRTLQSLAVDEPQRSFVLLIGADNWVAFSKWDHHADILANYDIAIFPRRGYDIDASTLPPNVTLLNTPFYDISSTDIRQRIAQGLPIGALVPATVEQMVMEKYGNDRREPANG</sequence>
<evidence type="ECO:0000256" key="11">
    <source>
        <dbReference type="HAMAP-Rule" id="MF_00244"/>
    </source>
</evidence>
<evidence type="ECO:0000256" key="1">
    <source>
        <dbReference type="ARBA" id="ARBA00002324"/>
    </source>
</evidence>
<keyword evidence="4 11" id="KW-0662">Pyridine nucleotide biosynthesis</keyword>
<dbReference type="CDD" id="cd02165">
    <property type="entry name" value="NMNAT"/>
    <property type="match status" value="1"/>
</dbReference>
<name>A0A318I7E7_9BACT</name>
<keyword evidence="8 11" id="KW-0067">ATP-binding</keyword>
<dbReference type="Gene3D" id="3.40.50.620">
    <property type="entry name" value="HUPs"/>
    <property type="match status" value="1"/>
</dbReference>
<protein>
    <recommendedName>
        <fullName evidence="11">Probable nicotinate-nucleotide adenylyltransferase</fullName>
        <ecNumber evidence="11">2.7.7.18</ecNumber>
    </recommendedName>
    <alternativeName>
        <fullName evidence="11">Deamido-NAD(+) diphosphorylase</fullName>
    </alternativeName>
    <alternativeName>
        <fullName evidence="11">Deamido-NAD(+) pyrophosphorylase</fullName>
    </alternativeName>
    <alternativeName>
        <fullName evidence="11">Nicotinate mononucleotide adenylyltransferase</fullName>
        <shortName evidence="11">NaMN adenylyltransferase</shortName>
    </alternativeName>
</protein>
<evidence type="ECO:0000256" key="5">
    <source>
        <dbReference type="ARBA" id="ARBA00022679"/>
    </source>
</evidence>
<gene>
    <name evidence="11" type="primary">nadD</name>
    <name evidence="13" type="ORF">EJ73_00746</name>
</gene>
<dbReference type="InterPro" id="IPR005248">
    <property type="entry name" value="NadD/NMNAT"/>
</dbReference>
<evidence type="ECO:0000256" key="6">
    <source>
        <dbReference type="ARBA" id="ARBA00022695"/>
    </source>
</evidence>
<dbReference type="EC" id="2.7.7.18" evidence="11"/>
<dbReference type="EMBL" id="QJJX01000006">
    <property type="protein sequence ID" value="PXX23397.1"/>
    <property type="molecule type" value="Genomic_DNA"/>
</dbReference>
<dbReference type="NCBIfam" id="TIGR00482">
    <property type="entry name" value="nicotinate (nicotinamide) nucleotide adenylyltransferase"/>
    <property type="match status" value="1"/>
</dbReference>
<proteinExistence type="inferred from homology"/>
<dbReference type="GO" id="GO:0009435">
    <property type="term" value="P:NAD+ biosynthetic process"/>
    <property type="evidence" value="ECO:0007669"/>
    <property type="project" value="UniProtKB-UniRule"/>
</dbReference>
<keyword evidence="14" id="KW-1185">Reference proteome</keyword>
<comment type="pathway">
    <text evidence="2 11">Cofactor biosynthesis; NAD(+) biosynthesis; deamido-NAD(+) from nicotinate D-ribonucleotide: step 1/1.</text>
</comment>
<comment type="caution">
    <text evidence="13">The sequence shown here is derived from an EMBL/GenBank/DDBJ whole genome shotgun (WGS) entry which is preliminary data.</text>
</comment>
<evidence type="ECO:0000259" key="12">
    <source>
        <dbReference type="Pfam" id="PF01467"/>
    </source>
</evidence>
<dbReference type="PANTHER" id="PTHR39321:SF3">
    <property type="entry name" value="PHOSPHOPANTETHEINE ADENYLYLTRANSFERASE"/>
    <property type="match status" value="1"/>
</dbReference>
<evidence type="ECO:0000256" key="2">
    <source>
        <dbReference type="ARBA" id="ARBA00005019"/>
    </source>
</evidence>
<evidence type="ECO:0000256" key="3">
    <source>
        <dbReference type="ARBA" id="ARBA00009014"/>
    </source>
</evidence>
<dbReference type="RefSeq" id="WP_110370039.1">
    <property type="nucleotide sequence ID" value="NZ_QJJX01000006.1"/>
</dbReference>
<comment type="catalytic activity">
    <reaction evidence="10 11">
        <text>nicotinate beta-D-ribonucleotide + ATP + H(+) = deamido-NAD(+) + diphosphate</text>
        <dbReference type="Rhea" id="RHEA:22860"/>
        <dbReference type="ChEBI" id="CHEBI:15378"/>
        <dbReference type="ChEBI" id="CHEBI:30616"/>
        <dbReference type="ChEBI" id="CHEBI:33019"/>
        <dbReference type="ChEBI" id="CHEBI:57502"/>
        <dbReference type="ChEBI" id="CHEBI:58437"/>
        <dbReference type="EC" id="2.7.7.18"/>
    </reaction>
</comment>
<evidence type="ECO:0000256" key="7">
    <source>
        <dbReference type="ARBA" id="ARBA00022741"/>
    </source>
</evidence>
<dbReference type="GO" id="GO:0004515">
    <property type="term" value="F:nicotinate-nucleotide adenylyltransferase activity"/>
    <property type="evidence" value="ECO:0007669"/>
    <property type="project" value="UniProtKB-UniRule"/>
</dbReference>
<dbReference type="GO" id="GO:0005524">
    <property type="term" value="F:ATP binding"/>
    <property type="evidence" value="ECO:0007669"/>
    <property type="project" value="UniProtKB-KW"/>
</dbReference>
<dbReference type="PANTHER" id="PTHR39321">
    <property type="entry name" value="NICOTINATE-NUCLEOTIDE ADENYLYLTRANSFERASE-RELATED"/>
    <property type="match status" value="1"/>
</dbReference>
<comment type="function">
    <text evidence="1 11">Catalyzes the reversible adenylation of nicotinate mononucleotide (NaMN) to nicotinic acid adenine dinucleotide (NaAD).</text>
</comment>
<evidence type="ECO:0000256" key="9">
    <source>
        <dbReference type="ARBA" id="ARBA00023027"/>
    </source>
</evidence>
<keyword evidence="7 11" id="KW-0547">Nucleotide-binding</keyword>
<feature type="domain" description="Cytidyltransferase-like" evidence="12">
    <location>
        <begin position="6"/>
        <end position="166"/>
    </location>
</feature>
<accession>A0A318I7E7</accession>
<dbReference type="NCBIfam" id="TIGR00125">
    <property type="entry name" value="cyt_tran_rel"/>
    <property type="match status" value="1"/>
</dbReference>
<keyword evidence="9 11" id="KW-0520">NAD</keyword>
<evidence type="ECO:0000313" key="13">
    <source>
        <dbReference type="EMBL" id="PXX23397.1"/>
    </source>
</evidence>
<dbReference type="UniPathway" id="UPA00253">
    <property type="reaction ID" value="UER00332"/>
</dbReference>
<keyword evidence="6 11" id="KW-0548">Nucleotidyltransferase</keyword>
<dbReference type="HAMAP" id="MF_00244">
    <property type="entry name" value="NaMN_adenylyltr"/>
    <property type="match status" value="1"/>
</dbReference>
<dbReference type="STRING" id="1122991.GCA_000613445_02854"/>
<dbReference type="Proteomes" id="UP000248314">
    <property type="component" value="Unassembled WGS sequence"/>
</dbReference>